<dbReference type="InterPro" id="IPR044855">
    <property type="entry name" value="CoA-Trfase_III_dom3_sf"/>
</dbReference>
<dbReference type="Gene3D" id="3.40.50.10540">
    <property type="entry name" value="Crotonobetainyl-coa:carnitine coa-transferase, domain 1"/>
    <property type="match status" value="1"/>
</dbReference>
<reference evidence="2" key="1">
    <citation type="submission" date="2019-03" db="EMBL/GenBank/DDBJ databases">
        <title>Lake Tanganyika Metagenome-Assembled Genomes (MAGs).</title>
        <authorList>
            <person name="Tran P."/>
        </authorList>
    </citation>
    <scope>NUCLEOTIDE SEQUENCE</scope>
    <source>
        <strain evidence="2">K_DeepCast_65m_m2_066</strain>
    </source>
</reference>
<dbReference type="PANTHER" id="PTHR48207">
    <property type="entry name" value="SUCCINATE--HYDROXYMETHYLGLUTARATE COA-TRANSFERASE"/>
    <property type="match status" value="1"/>
</dbReference>
<evidence type="ECO:0000256" key="1">
    <source>
        <dbReference type="ARBA" id="ARBA00022679"/>
    </source>
</evidence>
<evidence type="ECO:0000313" key="2">
    <source>
        <dbReference type="EMBL" id="MBM3222709.1"/>
    </source>
</evidence>
<protein>
    <submittedName>
        <fullName evidence="2">CoA transferase</fullName>
    </submittedName>
</protein>
<dbReference type="EMBL" id="VGLS01000046">
    <property type="protein sequence ID" value="MBM3222709.1"/>
    <property type="molecule type" value="Genomic_DNA"/>
</dbReference>
<name>A0A937VX49_UNCTE</name>
<dbReference type="InterPro" id="IPR003673">
    <property type="entry name" value="CoA-Trfase_fam_III"/>
</dbReference>
<dbReference type="PANTHER" id="PTHR48207:SF3">
    <property type="entry name" value="SUCCINATE--HYDROXYMETHYLGLUTARATE COA-TRANSFERASE"/>
    <property type="match status" value="1"/>
</dbReference>
<dbReference type="Proteomes" id="UP000712673">
    <property type="component" value="Unassembled WGS sequence"/>
</dbReference>
<accession>A0A937VX49</accession>
<dbReference type="InterPro" id="IPR023606">
    <property type="entry name" value="CoA-Trfase_III_dom_1_sf"/>
</dbReference>
<gene>
    <name evidence="2" type="ORF">FJZ47_02745</name>
</gene>
<dbReference type="Pfam" id="PF02515">
    <property type="entry name" value="CoA_transf_3"/>
    <property type="match status" value="1"/>
</dbReference>
<keyword evidence="1 2" id="KW-0808">Transferase</keyword>
<dbReference type="GO" id="GO:0008410">
    <property type="term" value="F:CoA-transferase activity"/>
    <property type="evidence" value="ECO:0007669"/>
    <property type="project" value="TreeGrafter"/>
</dbReference>
<dbReference type="AlphaFoldDB" id="A0A937VX49"/>
<organism evidence="2 3">
    <name type="scientific">Tectimicrobiota bacterium</name>
    <dbReference type="NCBI Taxonomy" id="2528274"/>
    <lineage>
        <taxon>Bacteria</taxon>
        <taxon>Pseudomonadati</taxon>
        <taxon>Nitrospinota/Tectimicrobiota group</taxon>
        <taxon>Candidatus Tectimicrobiota</taxon>
    </lineage>
</organism>
<dbReference type="Gene3D" id="3.30.1540.10">
    <property type="entry name" value="formyl-coa transferase, domain 3"/>
    <property type="match status" value="1"/>
</dbReference>
<proteinExistence type="predicted"/>
<dbReference type="SUPFAM" id="SSF89796">
    <property type="entry name" value="CoA-transferase family III (CaiB/BaiF)"/>
    <property type="match status" value="1"/>
</dbReference>
<comment type="caution">
    <text evidence="2">The sequence shown here is derived from an EMBL/GenBank/DDBJ whole genome shotgun (WGS) entry which is preliminary data.</text>
</comment>
<evidence type="ECO:0000313" key="3">
    <source>
        <dbReference type="Proteomes" id="UP000712673"/>
    </source>
</evidence>
<sequence length="504" mass="54552">MPPLDANGMPLRRDDPAARLVCLGVDSIGYVIESTVDPYDSDGVPHGRLLMAQQPLLQGVRVLSLEQVHVLPWGTAFLADFGAEVIRIESPGHMNDRRSGPFPDRVPGETWWNEGGTFAYWARNKESLCLDVTHPLGKDAFLKLVAKSDIVTDNFRPGTMQRLGLDHASLSAIKPDLITLSCTANGHTGPWRAYGARARTVDAACGLSYLTGYAGEGALRASSNYMDHTGGLNVAYALLLALYQRRKTGRGMRLDLSMYETGVSCIGPALLEAQQGIERPRLGTTHLWQAPHNVYPCQGKDRWIAIAVSTDAAWQGLCTAMGQPAWAMAPGFATVPARWQHRQELDTHLSQWTAQQQPQALMDLLQAHGVPAGAVNTAADLVTDAHLRARGYLEAFTNQNAPSVGPRIYAGRPFRTLPEPPRRLQLVAALGQHNMQVLRDVVGLSEADIQGLLEAGALATQPREATPPNAAAASYQASGRDGAADQHYKEAIRTLAQATAHAVH</sequence>
<dbReference type="InterPro" id="IPR050483">
    <property type="entry name" value="CoA-transferase_III_domain"/>
</dbReference>